<feature type="compositionally biased region" description="Basic and acidic residues" evidence="1">
    <location>
        <begin position="147"/>
        <end position="156"/>
    </location>
</feature>
<gene>
    <name evidence="3" type="ORF">SAMN05216553_102318</name>
</gene>
<dbReference type="RefSeq" id="WP_143035830.1">
    <property type="nucleotide sequence ID" value="NZ_FNCC01000002.1"/>
</dbReference>
<feature type="signal peptide" evidence="2">
    <location>
        <begin position="1"/>
        <end position="27"/>
    </location>
</feature>
<keyword evidence="4" id="KW-1185">Reference proteome</keyword>
<dbReference type="STRING" id="200378.SAMN05216553_102318"/>
<organism evidence="3 4">
    <name type="scientific">Lentzea fradiae</name>
    <dbReference type="NCBI Taxonomy" id="200378"/>
    <lineage>
        <taxon>Bacteria</taxon>
        <taxon>Bacillati</taxon>
        <taxon>Actinomycetota</taxon>
        <taxon>Actinomycetes</taxon>
        <taxon>Pseudonocardiales</taxon>
        <taxon>Pseudonocardiaceae</taxon>
        <taxon>Lentzea</taxon>
    </lineage>
</organism>
<dbReference type="AlphaFoldDB" id="A0A1G7MH69"/>
<evidence type="ECO:0008006" key="5">
    <source>
        <dbReference type="Google" id="ProtNLM"/>
    </source>
</evidence>
<feature type="chain" id="PRO_5011534746" description="Excalibur calcium-binding domain-containing protein" evidence="2">
    <location>
        <begin position="28"/>
        <end position="165"/>
    </location>
</feature>
<dbReference type="EMBL" id="FNCC01000002">
    <property type="protein sequence ID" value="SDF61208.1"/>
    <property type="molecule type" value="Genomic_DNA"/>
</dbReference>
<keyword evidence="2" id="KW-0732">Signal</keyword>
<evidence type="ECO:0000256" key="1">
    <source>
        <dbReference type="SAM" id="MobiDB-lite"/>
    </source>
</evidence>
<feature type="compositionally biased region" description="Pro residues" evidence="1">
    <location>
        <begin position="85"/>
        <end position="97"/>
    </location>
</feature>
<evidence type="ECO:0000256" key="2">
    <source>
        <dbReference type="SAM" id="SignalP"/>
    </source>
</evidence>
<proteinExistence type="predicted"/>
<protein>
    <recommendedName>
        <fullName evidence="5">Excalibur calcium-binding domain-containing protein</fullName>
    </recommendedName>
</protein>
<feature type="region of interest" description="Disordered" evidence="1">
    <location>
        <begin position="139"/>
        <end position="165"/>
    </location>
</feature>
<reference evidence="4" key="1">
    <citation type="submission" date="2016-10" db="EMBL/GenBank/DDBJ databases">
        <authorList>
            <person name="Varghese N."/>
            <person name="Submissions S."/>
        </authorList>
    </citation>
    <scope>NUCLEOTIDE SEQUENCE [LARGE SCALE GENOMIC DNA]</scope>
    <source>
        <strain evidence="4">CGMCC 4.3506</strain>
    </source>
</reference>
<accession>A0A1G7MH69</accession>
<feature type="region of interest" description="Disordered" evidence="1">
    <location>
        <begin position="58"/>
        <end position="107"/>
    </location>
</feature>
<evidence type="ECO:0000313" key="3">
    <source>
        <dbReference type="EMBL" id="SDF61208.1"/>
    </source>
</evidence>
<evidence type="ECO:0000313" key="4">
    <source>
        <dbReference type="Proteomes" id="UP000199623"/>
    </source>
</evidence>
<sequence length="165" mass="17137">MTGVRRRGHLVVVAGLTGAAVVAALFAAPPEKPVDVRLVAPPPPSPEVVTATATTTVPAVGVVKPNTPAPPPSPLTTVQTEAPVRQPPPAPEPPPPAHPDKPKPPTVFDLLRCDAKLLPGETFDRCLDRPLVTGELCDLLPPPFRPGDPRGPKDDDPLGLGCDRG</sequence>
<name>A0A1G7MH69_9PSEU</name>
<dbReference type="Proteomes" id="UP000199623">
    <property type="component" value="Unassembled WGS sequence"/>
</dbReference>